<dbReference type="AlphaFoldDB" id="A0AAV1MRT7"/>
<dbReference type="PROSITE" id="PS50948">
    <property type="entry name" value="PAN"/>
    <property type="match status" value="2"/>
</dbReference>
<keyword evidence="2" id="KW-1015">Disulfide bond</keyword>
<dbReference type="Pfam" id="PF14295">
    <property type="entry name" value="PAN_4"/>
    <property type="match status" value="2"/>
</dbReference>
<keyword evidence="5" id="KW-1185">Reference proteome</keyword>
<dbReference type="EMBL" id="CAWUFR010000001">
    <property type="protein sequence ID" value="CAK6949736.1"/>
    <property type="molecule type" value="Genomic_DNA"/>
</dbReference>
<accession>A0AAV1MRT7</accession>
<gene>
    <name evidence="4" type="ORF">FSCOSCO3_A027570</name>
</gene>
<feature type="domain" description="Apple" evidence="3">
    <location>
        <begin position="32"/>
        <end position="109"/>
    </location>
</feature>
<dbReference type="Pfam" id="PF00024">
    <property type="entry name" value="PAN_1"/>
    <property type="match status" value="1"/>
</dbReference>
<keyword evidence="1" id="KW-0677">Repeat</keyword>
<dbReference type="Proteomes" id="UP001314229">
    <property type="component" value="Unassembled WGS sequence"/>
</dbReference>
<reference evidence="4 5" key="1">
    <citation type="submission" date="2024-01" db="EMBL/GenBank/DDBJ databases">
        <authorList>
            <person name="Alioto T."/>
            <person name="Alioto T."/>
            <person name="Gomez Garrido J."/>
        </authorList>
    </citation>
    <scope>NUCLEOTIDE SEQUENCE [LARGE SCALE GENOMIC DNA]</scope>
</reference>
<dbReference type="GO" id="GO:0005576">
    <property type="term" value="C:extracellular region"/>
    <property type="evidence" value="ECO:0007669"/>
    <property type="project" value="InterPro"/>
</dbReference>
<evidence type="ECO:0000256" key="1">
    <source>
        <dbReference type="ARBA" id="ARBA00022737"/>
    </source>
</evidence>
<name>A0AAV1MRT7_SCOSC</name>
<dbReference type="Gene3D" id="3.50.4.10">
    <property type="entry name" value="Hepatocyte Growth Factor"/>
    <property type="match status" value="3"/>
</dbReference>
<evidence type="ECO:0000313" key="4">
    <source>
        <dbReference type="EMBL" id="CAK6949736.1"/>
    </source>
</evidence>
<dbReference type="SUPFAM" id="SSF57414">
    <property type="entry name" value="Hairpin loop containing domain-like"/>
    <property type="match status" value="1"/>
</dbReference>
<sequence length="261" mass="29992">MTGTSTAISSPLPLDNPRLRLHSWVSLLAFRSKTAFHTQVYKNVDFLGADYRSLFTSDYEECQRVCTKDPGCKLFTFVNANFQNERIRHKCHLKYTWTIPRTPIVERTAGVVSGFAHRAETPYPSDTACQGELFSSTDIRGSDFEMLPAASPEHCQTLCSAHPRCTYFSYDSNDLKCYLKSNANEMVTSFKERVTSGLPAYFCQLNNSWVKDVHEGIDFRGSDMRFELADDPEECQKKCTQEPNCQFYTYVSKNFRDKTFW</sequence>
<dbReference type="GO" id="GO:0006508">
    <property type="term" value="P:proteolysis"/>
    <property type="evidence" value="ECO:0007669"/>
    <property type="project" value="InterPro"/>
</dbReference>
<dbReference type="SMART" id="SM00223">
    <property type="entry name" value="APPLE"/>
    <property type="match status" value="3"/>
</dbReference>
<evidence type="ECO:0000259" key="3">
    <source>
        <dbReference type="PROSITE" id="PS50948"/>
    </source>
</evidence>
<comment type="caution">
    <text evidence="4">The sequence shown here is derived from an EMBL/GenBank/DDBJ whole genome shotgun (WGS) entry which is preliminary data.</text>
</comment>
<proteinExistence type="predicted"/>
<protein>
    <submittedName>
        <fullName evidence="4">Coagulation factor XI-like isoform X1</fullName>
    </submittedName>
</protein>
<dbReference type="PANTHER" id="PTHR33946">
    <property type="match status" value="1"/>
</dbReference>
<dbReference type="InterPro" id="IPR003609">
    <property type="entry name" value="Pan_app"/>
</dbReference>
<dbReference type="PANTHER" id="PTHR33946:SF4">
    <property type="entry name" value="COAGULATION FACTOR XI"/>
    <property type="match status" value="1"/>
</dbReference>
<dbReference type="InterPro" id="IPR000177">
    <property type="entry name" value="Apple"/>
</dbReference>
<evidence type="ECO:0000256" key="2">
    <source>
        <dbReference type="ARBA" id="ARBA00023157"/>
    </source>
</evidence>
<organism evidence="4 5">
    <name type="scientific">Scomber scombrus</name>
    <name type="common">Atlantic mackerel</name>
    <name type="synonym">Scomber vernalis</name>
    <dbReference type="NCBI Taxonomy" id="13677"/>
    <lineage>
        <taxon>Eukaryota</taxon>
        <taxon>Metazoa</taxon>
        <taxon>Chordata</taxon>
        <taxon>Craniata</taxon>
        <taxon>Vertebrata</taxon>
        <taxon>Euteleostomi</taxon>
        <taxon>Actinopterygii</taxon>
        <taxon>Neopterygii</taxon>
        <taxon>Teleostei</taxon>
        <taxon>Neoteleostei</taxon>
        <taxon>Acanthomorphata</taxon>
        <taxon>Pelagiaria</taxon>
        <taxon>Scombriformes</taxon>
        <taxon>Scombridae</taxon>
        <taxon>Scomber</taxon>
    </lineage>
</organism>
<evidence type="ECO:0000313" key="5">
    <source>
        <dbReference type="Proteomes" id="UP001314229"/>
    </source>
</evidence>
<feature type="domain" description="Apple" evidence="3">
    <location>
        <begin position="129"/>
        <end position="203"/>
    </location>
</feature>
<dbReference type="CDD" id="cd01100">
    <property type="entry name" value="APPLE_Factor_XI_like"/>
    <property type="match status" value="3"/>
</dbReference>